<dbReference type="SUPFAM" id="SSF51679">
    <property type="entry name" value="Bacterial luciferase-like"/>
    <property type="match status" value="1"/>
</dbReference>
<dbReference type="Gene3D" id="3.20.20.30">
    <property type="entry name" value="Luciferase-like domain"/>
    <property type="match status" value="1"/>
</dbReference>
<dbReference type="InterPro" id="IPR036661">
    <property type="entry name" value="Luciferase-like_sf"/>
</dbReference>
<accession>A0A9X0R1V9</accession>
<keyword evidence="1" id="KW-0560">Oxidoreductase</keyword>
<evidence type="ECO:0000256" key="1">
    <source>
        <dbReference type="ARBA" id="ARBA00023002"/>
    </source>
</evidence>
<keyword evidence="5" id="KW-1185">Reference proteome</keyword>
<name>A0A9X0R1V9_9PROT</name>
<keyword evidence="2" id="KW-0503">Monooxygenase</keyword>
<feature type="domain" description="Luciferase-like" evidence="3">
    <location>
        <begin position="1"/>
        <end position="321"/>
    </location>
</feature>
<dbReference type="PANTHER" id="PTHR30137">
    <property type="entry name" value="LUCIFERASE-LIKE MONOOXYGENASE"/>
    <property type="match status" value="1"/>
</dbReference>
<dbReference type="PANTHER" id="PTHR30137:SF8">
    <property type="entry name" value="BLR5498 PROTEIN"/>
    <property type="match status" value="1"/>
</dbReference>
<dbReference type="EMBL" id="JACOMF010000039">
    <property type="protein sequence ID" value="MBC4017974.1"/>
    <property type="molecule type" value="Genomic_DNA"/>
</dbReference>
<dbReference type="InterPro" id="IPR050766">
    <property type="entry name" value="Bact_Lucif_Oxidored"/>
</dbReference>
<comment type="caution">
    <text evidence="4">The sequence shown here is derived from an EMBL/GenBank/DDBJ whole genome shotgun (WGS) entry which is preliminary data.</text>
</comment>
<dbReference type="InterPro" id="IPR011251">
    <property type="entry name" value="Luciferase-like_dom"/>
</dbReference>
<proteinExistence type="predicted"/>
<evidence type="ECO:0000313" key="4">
    <source>
        <dbReference type="EMBL" id="MBC4017974.1"/>
    </source>
</evidence>
<organism evidence="4 5">
    <name type="scientific">Siccirubricoccus deserti</name>
    <dbReference type="NCBI Taxonomy" id="2013562"/>
    <lineage>
        <taxon>Bacteria</taxon>
        <taxon>Pseudomonadati</taxon>
        <taxon>Pseudomonadota</taxon>
        <taxon>Alphaproteobacteria</taxon>
        <taxon>Acetobacterales</taxon>
        <taxon>Roseomonadaceae</taxon>
        <taxon>Siccirubricoccus</taxon>
    </lineage>
</organism>
<gene>
    <name evidence="4" type="ORF">H7965_21980</name>
</gene>
<dbReference type="Proteomes" id="UP000600101">
    <property type="component" value="Unassembled WGS sequence"/>
</dbReference>
<evidence type="ECO:0000259" key="3">
    <source>
        <dbReference type="Pfam" id="PF00296"/>
    </source>
</evidence>
<dbReference type="GO" id="GO:0004497">
    <property type="term" value="F:monooxygenase activity"/>
    <property type="evidence" value="ECO:0007669"/>
    <property type="project" value="UniProtKB-KW"/>
</dbReference>
<dbReference type="Pfam" id="PF00296">
    <property type="entry name" value="Bac_luciferase"/>
    <property type="match status" value="1"/>
</dbReference>
<sequence>MQFGLFYEHQLPKPWGEEAEYRLYQEALEQVEVADRIGMDMLWEVEHHFLEEYSHSSAPEVFLGACSQRTRRIRLGHGIALMPPAYNHPARVAERIATLDLVSHGRVEWGTGESASLMEMEGFGINPPEKTAMWREATEQAANMLAMRPYPGFKGEYFEMPCRNLVPKPLQRPHPPAWVACSKRETIHRAARNGLGALAFAFVEPEMAAKWVQEYYDIIKSEECVPLTHTVNPNIALVSGMMCHPDAEEAVARGLDGFKFFGYSLGYFGIYGEIKPGYTDIWSRYMEVRDTLEDNAGRGGIGTPEQVRQHLLRYERAGVDQIIFVKQSGKNRHDHICESLELFGREVLPEFAERDAARQVKKQEALAPYIAAALARKPRMAPLAEADVPVLIAPGRRSAAVGDARRTAFADRALPIPATDPHAKLAKVQSD</sequence>
<reference evidence="4" key="1">
    <citation type="submission" date="2020-08" db="EMBL/GenBank/DDBJ databases">
        <authorList>
            <person name="Hu Y."/>
            <person name="Nguyen S.V."/>
            <person name="Li F."/>
            <person name="Fanning S."/>
        </authorList>
    </citation>
    <scope>NUCLEOTIDE SEQUENCE</scope>
    <source>
        <strain evidence="4">SYSU D8009</strain>
    </source>
</reference>
<evidence type="ECO:0000313" key="5">
    <source>
        <dbReference type="Proteomes" id="UP000600101"/>
    </source>
</evidence>
<dbReference type="GO" id="GO:0005829">
    <property type="term" value="C:cytosol"/>
    <property type="evidence" value="ECO:0007669"/>
    <property type="project" value="TreeGrafter"/>
</dbReference>
<dbReference type="RefSeq" id="WP_186772730.1">
    <property type="nucleotide sequence ID" value="NZ_JACOMF010000039.1"/>
</dbReference>
<evidence type="ECO:0000256" key="2">
    <source>
        <dbReference type="ARBA" id="ARBA00023033"/>
    </source>
</evidence>
<protein>
    <submittedName>
        <fullName evidence="4">LLM class flavin-dependent oxidoreductase</fullName>
    </submittedName>
</protein>
<dbReference type="AlphaFoldDB" id="A0A9X0R1V9"/>
<dbReference type="GO" id="GO:0016705">
    <property type="term" value="F:oxidoreductase activity, acting on paired donors, with incorporation or reduction of molecular oxygen"/>
    <property type="evidence" value="ECO:0007669"/>
    <property type="project" value="InterPro"/>
</dbReference>